<evidence type="ECO:0000256" key="2">
    <source>
        <dbReference type="SAM" id="SignalP"/>
    </source>
</evidence>
<evidence type="ECO:0000313" key="4">
    <source>
        <dbReference type="Proteomes" id="UP000241229"/>
    </source>
</evidence>
<keyword evidence="2" id="KW-0732">Signal</keyword>
<evidence type="ECO:0000256" key="1">
    <source>
        <dbReference type="SAM" id="MobiDB-lite"/>
    </source>
</evidence>
<proteinExistence type="predicted"/>
<feature type="signal peptide" evidence="2">
    <location>
        <begin position="1"/>
        <end position="21"/>
    </location>
</feature>
<protein>
    <submittedName>
        <fullName evidence="3">Uncharacterized protein</fullName>
    </submittedName>
</protein>
<accession>A0A2P7S6G9</accession>
<reference evidence="3 4" key="1">
    <citation type="submission" date="2018-03" db="EMBL/GenBank/DDBJ databases">
        <title>The draft genome of Mesorhizobium sp. 6GN-30.</title>
        <authorList>
            <person name="Liu L."/>
            <person name="Li L."/>
            <person name="Wang T."/>
            <person name="Zhang X."/>
            <person name="Liang L."/>
        </authorList>
    </citation>
    <scope>NUCLEOTIDE SEQUENCE [LARGE SCALE GENOMIC DNA]</scope>
    <source>
        <strain evidence="3 4">6GN30</strain>
    </source>
</reference>
<dbReference type="RefSeq" id="WP_106773312.1">
    <property type="nucleotide sequence ID" value="NZ_PXYK01000015.1"/>
</dbReference>
<dbReference type="Proteomes" id="UP000241229">
    <property type="component" value="Unassembled WGS sequence"/>
</dbReference>
<comment type="caution">
    <text evidence="3">The sequence shown here is derived from an EMBL/GenBank/DDBJ whole genome shotgun (WGS) entry which is preliminary data.</text>
</comment>
<gene>
    <name evidence="3" type="ORF">C7I84_16560</name>
</gene>
<feature type="region of interest" description="Disordered" evidence="1">
    <location>
        <begin position="27"/>
        <end position="65"/>
    </location>
</feature>
<keyword evidence="4" id="KW-1185">Reference proteome</keyword>
<organism evidence="3 4">
    <name type="scientific">Kumtagia ephedrae</name>
    <dbReference type="NCBI Taxonomy" id="2116701"/>
    <lineage>
        <taxon>Bacteria</taxon>
        <taxon>Pseudomonadati</taxon>
        <taxon>Pseudomonadota</taxon>
        <taxon>Alphaproteobacteria</taxon>
        <taxon>Hyphomicrobiales</taxon>
        <taxon>Phyllobacteriaceae</taxon>
        <taxon>Kumtagia</taxon>
    </lineage>
</organism>
<feature type="chain" id="PRO_5015116718" evidence="2">
    <location>
        <begin position="22"/>
        <end position="65"/>
    </location>
</feature>
<dbReference type="AlphaFoldDB" id="A0A2P7S6G9"/>
<dbReference type="EMBL" id="PXYK01000015">
    <property type="protein sequence ID" value="PSJ58074.1"/>
    <property type="molecule type" value="Genomic_DNA"/>
</dbReference>
<name>A0A2P7S6G9_9HYPH</name>
<sequence length="65" mass="6780">MPLLPRLVFALVIAALCSGCAGRTASIRPVSAPAPQGDLPAEETPEPLPPGVKPLTVEQEEMMSQ</sequence>
<evidence type="ECO:0000313" key="3">
    <source>
        <dbReference type="EMBL" id="PSJ58074.1"/>
    </source>
</evidence>